<name>X1N7B4_9ZZZZ</name>
<feature type="domain" description="Metallo-beta-lactamase" evidence="1">
    <location>
        <begin position="37"/>
        <end position="82"/>
    </location>
</feature>
<organism evidence="2">
    <name type="scientific">marine sediment metagenome</name>
    <dbReference type="NCBI Taxonomy" id="412755"/>
    <lineage>
        <taxon>unclassified sequences</taxon>
        <taxon>metagenomes</taxon>
        <taxon>ecological metagenomes</taxon>
    </lineage>
</organism>
<protein>
    <recommendedName>
        <fullName evidence="1">Metallo-beta-lactamase domain-containing protein</fullName>
    </recommendedName>
</protein>
<dbReference type="InterPro" id="IPR001279">
    <property type="entry name" value="Metallo-B-lactamas"/>
</dbReference>
<dbReference type="AlphaFoldDB" id="X1N7B4"/>
<proteinExistence type="predicted"/>
<dbReference type="Pfam" id="PF12706">
    <property type="entry name" value="Lactamase_B_2"/>
    <property type="match status" value="1"/>
</dbReference>
<evidence type="ECO:0000259" key="1">
    <source>
        <dbReference type="Pfam" id="PF12706"/>
    </source>
</evidence>
<dbReference type="Gene3D" id="3.60.15.10">
    <property type="entry name" value="Ribonuclease Z/Hydroxyacylglutathione hydrolase-like"/>
    <property type="match status" value="1"/>
</dbReference>
<gene>
    <name evidence="2" type="ORF">S06H3_28096</name>
</gene>
<comment type="caution">
    <text evidence="2">The sequence shown here is derived from an EMBL/GenBank/DDBJ whole genome shotgun (WGS) entry which is preliminary data.</text>
</comment>
<evidence type="ECO:0000313" key="2">
    <source>
        <dbReference type="EMBL" id="GAI26121.1"/>
    </source>
</evidence>
<dbReference type="SUPFAM" id="SSF56281">
    <property type="entry name" value="Metallo-hydrolase/oxidoreductase"/>
    <property type="match status" value="1"/>
</dbReference>
<accession>X1N7B4</accession>
<dbReference type="EMBL" id="BARV01016366">
    <property type="protein sequence ID" value="GAI26121.1"/>
    <property type="molecule type" value="Genomic_DNA"/>
</dbReference>
<reference evidence="2" key="1">
    <citation type="journal article" date="2014" name="Front. Microbiol.">
        <title>High frequency of phylogenetically diverse reductive dehalogenase-homologous genes in deep subseafloor sedimentary metagenomes.</title>
        <authorList>
            <person name="Kawai M."/>
            <person name="Futagami T."/>
            <person name="Toyoda A."/>
            <person name="Takaki Y."/>
            <person name="Nishi S."/>
            <person name="Hori S."/>
            <person name="Arai W."/>
            <person name="Tsubouchi T."/>
            <person name="Morono Y."/>
            <person name="Uchiyama I."/>
            <person name="Ito T."/>
            <person name="Fujiyama A."/>
            <person name="Inagaki F."/>
            <person name="Takami H."/>
        </authorList>
    </citation>
    <scope>NUCLEOTIDE SEQUENCE</scope>
    <source>
        <strain evidence="2">Expedition CK06-06</strain>
    </source>
</reference>
<dbReference type="InterPro" id="IPR036866">
    <property type="entry name" value="RibonucZ/Hydroxyglut_hydro"/>
</dbReference>
<sequence>MAELSDVITFLGTAGARFVVTRQFLASGGAWLSLGNTQILLDPGPGSLVQVAKRKLDPSKLEAIILSHKHLDHSGDINIMIEAMTNGGKKSGA</sequence>